<accession>A0ABY8G5B5</accession>
<dbReference type="RefSeq" id="WP_125258517.1">
    <property type="nucleotide sequence ID" value="NZ_CP114280.1"/>
</dbReference>
<protein>
    <submittedName>
        <fullName evidence="1">HEXXH motif-containing putative peptide modification protein</fullName>
    </submittedName>
</protein>
<dbReference type="InterPro" id="IPR026337">
    <property type="entry name" value="AKG_HExxH"/>
</dbReference>
<dbReference type="EMBL" id="CP114280">
    <property type="protein sequence ID" value="WFN55151.1"/>
    <property type="molecule type" value="Genomic_DNA"/>
</dbReference>
<evidence type="ECO:0000313" key="2">
    <source>
        <dbReference type="Proteomes" id="UP001219630"/>
    </source>
</evidence>
<organism evidence="1 2">
    <name type="scientific">Dickeya lacustris</name>
    <dbReference type="NCBI Taxonomy" id="2259638"/>
    <lineage>
        <taxon>Bacteria</taxon>
        <taxon>Pseudomonadati</taxon>
        <taxon>Pseudomonadota</taxon>
        <taxon>Gammaproteobacteria</taxon>
        <taxon>Enterobacterales</taxon>
        <taxon>Pectobacteriaceae</taxon>
        <taxon>Dickeya</taxon>
    </lineage>
</organism>
<evidence type="ECO:0000313" key="1">
    <source>
        <dbReference type="EMBL" id="WFN55151.1"/>
    </source>
</evidence>
<dbReference type="Proteomes" id="UP001219630">
    <property type="component" value="Chromosome"/>
</dbReference>
<sequence length="280" mass="32364">MGITKNDFFSVRLNAEVIDKECFIWHKFFSCNKKMELMSFISDVNFMTLWEHKIINYSNENEKDYVLFIDRLVVEMDKQNEVLSGVGFSLNHSYKIKLLQAIEILSQNDVVLGYALQNFIGRILIVNCDSLVASSSILYLGLVIISPKDDWTIFDYMENLIHEMSHIELYIKQLVDPLVLSGTTLKSPFRIYPRPANGVFHAVFVLTRIIYYLNKLRFNNDFNKEISIKINNASLLLSESIVQFKSVDILTPLGKKIIEEARFILNGIQENGAENDCIRK</sequence>
<dbReference type="NCBIfam" id="TIGR04267">
    <property type="entry name" value="mod_HExxH"/>
    <property type="match status" value="1"/>
</dbReference>
<proteinExistence type="predicted"/>
<reference evidence="1 2" key="1">
    <citation type="submission" date="2022-12" db="EMBL/GenBank/DDBJ databases">
        <title>Complete genome sequencing of Dickeya lacustris type strain LMG30899.</title>
        <authorList>
            <person name="Dobhal S."/>
            <person name="Arizala D."/>
            <person name="Arif M."/>
        </authorList>
    </citation>
    <scope>NUCLEOTIDE SEQUENCE [LARGE SCALE GENOMIC DNA]</scope>
    <source>
        <strain evidence="1 2">LMG30899</strain>
    </source>
</reference>
<name>A0ABY8G5B5_9GAMM</name>
<keyword evidence="2" id="KW-1185">Reference proteome</keyword>
<gene>
    <name evidence="1" type="ORF">O1Q98_16205</name>
</gene>